<dbReference type="AlphaFoldDB" id="G4HNQ9"/>
<dbReference type="Proteomes" id="UP000003891">
    <property type="component" value="Unassembled WGS sequence"/>
</dbReference>
<proteinExistence type="predicted"/>
<gene>
    <name evidence="2" type="ORF">PaelaDRAFT_5620</name>
</gene>
<dbReference type="OrthoDB" id="2417909at2"/>
<accession>G4HNQ9</accession>
<name>G4HNQ9_9BACL</name>
<dbReference type="PATRIC" id="fig|743719.3.peg.5730"/>
<dbReference type="InterPro" id="IPR010359">
    <property type="entry name" value="IrrE_HExxH"/>
</dbReference>
<dbReference type="RefSeq" id="WP_007132771.1">
    <property type="nucleotide sequence ID" value="NZ_AGIP01000022.1"/>
</dbReference>
<feature type="domain" description="IrrE N-terminal-like" evidence="1">
    <location>
        <begin position="37"/>
        <end position="150"/>
    </location>
</feature>
<sequence>MFRFYKLTPLEQFVEDLYLAHGIISPKQLNIGEVARCLNVWVHYKPITSRGLELTPGMYTINIDSRLASAEQWLDFLHELGHLLRHSGNQTILPILFTQAQEADAENFVLYAAMPFSMIKQLQLPGSRIETIQTFAATFRVPLKLAEKRLDQIRRREYEGSLLNSYIKFNIAHYQPASSPEKSETAIYAYYDPSDDNITPAQIIIQVDEQTLSTQEELLFSPDGPFDRIEEQQLQNFADSKPVKFHDLDYTRDGRISVRLKNLAIRYYNSAFKFIVQRKDIEQVLYFYGAEF</sequence>
<evidence type="ECO:0000313" key="2">
    <source>
        <dbReference type="EMBL" id="EHB50073.1"/>
    </source>
</evidence>
<organism evidence="2 3">
    <name type="scientific">Paenibacillus lactis 154</name>
    <dbReference type="NCBI Taxonomy" id="743719"/>
    <lineage>
        <taxon>Bacteria</taxon>
        <taxon>Bacillati</taxon>
        <taxon>Bacillota</taxon>
        <taxon>Bacilli</taxon>
        <taxon>Bacillales</taxon>
        <taxon>Paenibacillaceae</taxon>
        <taxon>Paenibacillus</taxon>
    </lineage>
</organism>
<evidence type="ECO:0000259" key="1">
    <source>
        <dbReference type="Pfam" id="PF06114"/>
    </source>
</evidence>
<evidence type="ECO:0000313" key="3">
    <source>
        <dbReference type="Proteomes" id="UP000003891"/>
    </source>
</evidence>
<protein>
    <recommendedName>
        <fullName evidence="1">IrrE N-terminal-like domain-containing protein</fullName>
    </recommendedName>
</protein>
<dbReference type="EMBL" id="AGIP01000022">
    <property type="protein sequence ID" value="EHB50073.1"/>
    <property type="molecule type" value="Genomic_DNA"/>
</dbReference>
<dbReference type="STRING" id="743719.PaelaDRAFT_5620"/>
<dbReference type="eggNOG" id="COG2856">
    <property type="taxonomic scope" value="Bacteria"/>
</dbReference>
<reference evidence="2 3" key="1">
    <citation type="submission" date="2011-09" db="EMBL/GenBank/DDBJ databases">
        <title>The draft genome of Paenibacillus lactis 154.</title>
        <authorList>
            <consortium name="US DOE Joint Genome Institute (JGI-PGF)"/>
            <person name="Lucas S."/>
            <person name="Han J."/>
            <person name="Lapidus A."/>
            <person name="Cheng J.-F."/>
            <person name="Goodwin L."/>
            <person name="Pitluck S."/>
            <person name="Peters L."/>
            <person name="Land M.L."/>
            <person name="Hauser L."/>
            <person name="Siebers A."/>
            <person name="Thelen M."/>
            <person name="Hugenholtz P."/>
            <person name="Allgaier M."/>
            <person name="Woyke T.J."/>
        </authorList>
    </citation>
    <scope>NUCLEOTIDE SEQUENCE [LARGE SCALE GENOMIC DNA]</scope>
    <source>
        <strain evidence="2 3">154</strain>
    </source>
</reference>
<dbReference type="Pfam" id="PF06114">
    <property type="entry name" value="Peptidase_M78"/>
    <property type="match status" value="1"/>
</dbReference>